<evidence type="ECO:0000313" key="3">
    <source>
        <dbReference type="Proteomes" id="UP000278823"/>
    </source>
</evidence>
<proteinExistence type="predicted"/>
<evidence type="ECO:0000313" key="2">
    <source>
        <dbReference type="EMBL" id="RUM22143.1"/>
    </source>
</evidence>
<dbReference type="GO" id="GO:0016020">
    <property type="term" value="C:membrane"/>
    <property type="evidence" value="ECO:0007669"/>
    <property type="project" value="InterPro"/>
</dbReference>
<dbReference type="PROSITE" id="PS50885">
    <property type="entry name" value="HAMP"/>
    <property type="match status" value="1"/>
</dbReference>
<dbReference type="EMBL" id="RJTH01000010">
    <property type="protein sequence ID" value="RUM22143.1"/>
    <property type="molecule type" value="Genomic_DNA"/>
</dbReference>
<dbReference type="OrthoDB" id="8356911at2"/>
<keyword evidence="3" id="KW-1185">Reference proteome</keyword>
<protein>
    <submittedName>
        <fullName evidence="2">Methyl-accepting chemotaxis protein</fullName>
    </submittedName>
</protein>
<gene>
    <name evidence="2" type="ORF">EFQ99_24895</name>
</gene>
<sequence length="178" mass="19537">MVETANGSVADFRDQKARFCAELAALVAAVMSGDLTRRMDADYADPDFCRSAAMLNELIVSIDDNLSDFNRAVAALALGDLQGSMREKHRGAFGQLQRNFNLAVATFRTVLGEQGSDQFTDKATKFRRMLTTFRATEVDFPPRISDEDSRPIPSPAHDLWLKLADALDGLQSDSSKSA</sequence>
<accession>A0A432PE76</accession>
<reference evidence="3" key="1">
    <citation type="submission" date="2018-11" db="EMBL/GenBank/DDBJ databases">
        <title>Rhizobium chutanense sp. nov., isolated from root nodules of Phaseolus vulgaris in China.</title>
        <authorList>
            <person name="Huo Y."/>
        </authorList>
    </citation>
    <scope>NUCLEOTIDE SEQUENCE [LARGE SCALE GENOMIC DNA]</scope>
    <source>
        <strain evidence="3">CCBAU 65647</strain>
    </source>
</reference>
<evidence type="ECO:0000259" key="1">
    <source>
        <dbReference type="PROSITE" id="PS50885"/>
    </source>
</evidence>
<organism evidence="2 3">
    <name type="scientific">Rhizobium vallis</name>
    <dbReference type="NCBI Taxonomy" id="634290"/>
    <lineage>
        <taxon>Bacteria</taxon>
        <taxon>Pseudomonadati</taxon>
        <taxon>Pseudomonadota</taxon>
        <taxon>Alphaproteobacteria</taxon>
        <taxon>Hyphomicrobiales</taxon>
        <taxon>Rhizobiaceae</taxon>
        <taxon>Rhizobium/Agrobacterium group</taxon>
        <taxon>Rhizobium</taxon>
    </lineage>
</organism>
<dbReference type="InterPro" id="IPR003660">
    <property type="entry name" value="HAMP_dom"/>
</dbReference>
<name>A0A432PE76_9HYPH</name>
<dbReference type="Gene3D" id="1.20.120.1530">
    <property type="match status" value="1"/>
</dbReference>
<dbReference type="GO" id="GO:0007165">
    <property type="term" value="P:signal transduction"/>
    <property type="evidence" value="ECO:0007669"/>
    <property type="project" value="InterPro"/>
</dbReference>
<feature type="domain" description="HAMP" evidence="1">
    <location>
        <begin position="66"/>
        <end position="112"/>
    </location>
</feature>
<dbReference type="Proteomes" id="UP000278823">
    <property type="component" value="Unassembled WGS sequence"/>
</dbReference>
<dbReference type="AlphaFoldDB" id="A0A432PE76"/>
<comment type="caution">
    <text evidence="2">The sequence shown here is derived from an EMBL/GenBank/DDBJ whole genome shotgun (WGS) entry which is preliminary data.</text>
</comment>